<evidence type="ECO:0000256" key="8">
    <source>
        <dbReference type="ARBA" id="ARBA00012704"/>
    </source>
</evidence>
<keyword evidence="12" id="KW-0479">Metal-binding</keyword>
<keyword evidence="19" id="KW-1185">Reference proteome</keyword>
<dbReference type="Ensembl" id="ENSSFAT00005049400.1">
    <property type="protein sequence ID" value="ENSSFAP00005047793.1"/>
    <property type="gene ID" value="ENSSFAG00005023208.1"/>
</dbReference>
<dbReference type="EC" id="2.4.1.83" evidence="8 16"/>
<evidence type="ECO:0000313" key="19">
    <source>
        <dbReference type="Proteomes" id="UP000472267"/>
    </source>
</evidence>
<dbReference type="GO" id="GO:0046872">
    <property type="term" value="F:metal ion binding"/>
    <property type="evidence" value="ECO:0007669"/>
    <property type="project" value="UniProtKB-KW"/>
</dbReference>
<keyword evidence="15" id="KW-0464">Manganese</keyword>
<dbReference type="FunFam" id="3.90.550.10:FF:000036">
    <property type="entry name" value="Dolichol-phosphate mannosyltransferase subunit 1"/>
    <property type="match status" value="1"/>
</dbReference>
<reference evidence="18" key="3">
    <citation type="submission" date="2025-09" db="UniProtKB">
        <authorList>
            <consortium name="Ensembl"/>
        </authorList>
    </citation>
    <scope>IDENTIFICATION</scope>
</reference>
<dbReference type="InterPro" id="IPR039528">
    <property type="entry name" value="DPM1-like"/>
</dbReference>
<evidence type="ECO:0000259" key="17">
    <source>
        <dbReference type="Pfam" id="PF00535"/>
    </source>
</evidence>
<protein>
    <recommendedName>
        <fullName evidence="9 16">Dolichol-phosphate mannosyltransferase subunit 1</fullName>
        <ecNumber evidence="8 16">2.4.1.83</ecNumber>
    </recommendedName>
</protein>
<feature type="domain" description="Glycosyltransferase 2-like" evidence="17">
    <location>
        <begin position="18"/>
        <end position="179"/>
    </location>
</feature>
<keyword evidence="11 16" id="KW-0808">Transferase</keyword>
<evidence type="ECO:0000256" key="6">
    <source>
        <dbReference type="ARBA" id="ARBA00004922"/>
    </source>
</evidence>
<sequence length="242" mass="27167">MTSRKTSTPGRDNGDKYSVLLPTYNERENLPLIVWLLVKYFGESGYKYEIIVIDDGSPDGTLEIAQQLQGIYGEDKIVSAGTAYIHGMKHATGNFIIIMDADLSHHPKFIPEFIEKQREGDYDLVSGTRYRGNGGVYGWDLRRKLISRGANFLTQVLLRPGASDLTGSFRLYKKEVLESLVERCVSKGYVFQMEMIVRARQLNYTVGEVPISFVDRVYGESKLGGNEIVSFAKGLLTLFATT</sequence>
<evidence type="ECO:0000256" key="15">
    <source>
        <dbReference type="ARBA" id="ARBA00023211"/>
    </source>
</evidence>
<evidence type="ECO:0000256" key="7">
    <source>
        <dbReference type="ARBA" id="ARBA00006739"/>
    </source>
</evidence>
<dbReference type="Gene3D" id="3.90.550.10">
    <property type="entry name" value="Spore Coat Polysaccharide Biosynthesis Protein SpsA, Chain A"/>
    <property type="match status" value="1"/>
</dbReference>
<dbReference type="GO" id="GO:0006506">
    <property type="term" value="P:GPI anchor biosynthetic process"/>
    <property type="evidence" value="ECO:0007669"/>
    <property type="project" value="TreeGrafter"/>
</dbReference>
<dbReference type="GO" id="GO:0004582">
    <property type="term" value="F:dolichyl-phosphate beta-D-mannosyltransferase activity"/>
    <property type="evidence" value="ECO:0007669"/>
    <property type="project" value="UniProtKB-UniRule"/>
</dbReference>
<comment type="catalytic activity">
    <reaction evidence="16">
        <text>a di-trans,poly-cis-dolichyl phosphate + GDP-alpha-D-mannose = a di-trans,poly-cis-dolichyl beta-D-mannosyl phosphate + GDP</text>
        <dbReference type="Rhea" id="RHEA:21184"/>
        <dbReference type="Rhea" id="RHEA-COMP:19498"/>
        <dbReference type="Rhea" id="RHEA-COMP:19501"/>
        <dbReference type="ChEBI" id="CHEBI:57527"/>
        <dbReference type="ChEBI" id="CHEBI:57683"/>
        <dbReference type="ChEBI" id="CHEBI:58189"/>
        <dbReference type="ChEBI" id="CHEBI:58211"/>
    </reaction>
</comment>
<keyword evidence="14" id="KW-0460">Magnesium</keyword>
<comment type="pathway">
    <text evidence="6 16">Protein modification; protein glycosylation.</text>
</comment>
<evidence type="ECO:0000256" key="12">
    <source>
        <dbReference type="ARBA" id="ARBA00022723"/>
    </source>
</evidence>
<evidence type="ECO:0000256" key="4">
    <source>
        <dbReference type="ARBA" id="ARBA00002636"/>
    </source>
</evidence>
<evidence type="ECO:0000256" key="11">
    <source>
        <dbReference type="ARBA" id="ARBA00022679"/>
    </source>
</evidence>
<keyword evidence="10 16" id="KW-0328">Glycosyltransferase</keyword>
<dbReference type="InterPro" id="IPR029044">
    <property type="entry name" value="Nucleotide-diphossugar_trans"/>
</dbReference>
<evidence type="ECO:0000256" key="1">
    <source>
        <dbReference type="ARBA" id="ARBA00001913"/>
    </source>
</evidence>
<evidence type="ECO:0000256" key="13">
    <source>
        <dbReference type="ARBA" id="ARBA00022824"/>
    </source>
</evidence>
<evidence type="ECO:0000256" key="9">
    <source>
        <dbReference type="ARBA" id="ARBA00014858"/>
    </source>
</evidence>
<dbReference type="UniPathway" id="UPA00378"/>
<name>A0A672J0N9_SALFA</name>
<dbReference type="CDD" id="cd06442">
    <property type="entry name" value="DPM1_like"/>
    <property type="match status" value="1"/>
</dbReference>
<keyword evidence="13 16" id="KW-0256">Endoplasmic reticulum</keyword>
<dbReference type="Pfam" id="PF00535">
    <property type="entry name" value="Glycos_transf_2"/>
    <property type="match status" value="1"/>
</dbReference>
<comment type="similarity">
    <text evidence="7 16">Belongs to the glycosyltransferase 2 family.</text>
</comment>
<dbReference type="PANTHER" id="PTHR43398">
    <property type="entry name" value="DOLICHOL-PHOSPHATE MANNOSYLTRANSFERASE SUBUNIT 1"/>
    <property type="match status" value="1"/>
</dbReference>
<evidence type="ECO:0000256" key="3">
    <source>
        <dbReference type="ARBA" id="ARBA00001946"/>
    </source>
</evidence>
<reference evidence="18" key="1">
    <citation type="submission" date="2019-06" db="EMBL/GenBank/DDBJ databases">
        <authorList>
            <consortium name="Wellcome Sanger Institute Data Sharing"/>
        </authorList>
    </citation>
    <scope>NUCLEOTIDE SEQUENCE [LARGE SCALE GENOMIC DNA]</scope>
</reference>
<comment type="function">
    <text evidence="4">Transfers mannose from GDP-mannose to dolichol monophosphate to form dolichol phosphate mannose (Dol-P-Man) which is the mannosyl donor in pathways leading to N-glycosylation, glycosyl phosphatidylinositol membrane anchoring, and O-mannosylation of proteins; catalytic subunit of the dolichol-phosphate mannose (DPM) synthase complex.</text>
</comment>
<accession>A0A672J0N9</accession>
<dbReference type="PANTHER" id="PTHR43398:SF1">
    <property type="entry name" value="DOLICHOL-PHOSPHATE MANNOSYLTRANSFERASE SUBUNIT 1"/>
    <property type="match status" value="1"/>
</dbReference>
<dbReference type="GO" id="GO:0006488">
    <property type="term" value="P:dolichol-linked oligosaccharide biosynthetic process"/>
    <property type="evidence" value="ECO:0007669"/>
    <property type="project" value="TreeGrafter"/>
</dbReference>
<evidence type="ECO:0000256" key="14">
    <source>
        <dbReference type="ARBA" id="ARBA00022842"/>
    </source>
</evidence>
<dbReference type="Proteomes" id="UP000472267">
    <property type="component" value="Chromosome 20"/>
</dbReference>
<dbReference type="AlphaFoldDB" id="A0A672J0N9"/>
<proteinExistence type="inferred from homology"/>
<comment type="cofactor">
    <cofactor evidence="2">
        <name>Mn(2+)</name>
        <dbReference type="ChEBI" id="CHEBI:29035"/>
    </cofactor>
</comment>
<comment type="cofactor">
    <cofactor evidence="1">
        <name>Ca(2+)</name>
        <dbReference type="ChEBI" id="CHEBI:29108"/>
    </cofactor>
</comment>
<reference evidence="18" key="2">
    <citation type="submission" date="2025-08" db="UniProtKB">
        <authorList>
            <consortium name="Ensembl"/>
        </authorList>
    </citation>
    <scope>IDENTIFICATION</scope>
</reference>
<comment type="subcellular location">
    <subcellularLocation>
        <location evidence="5 16">Endoplasmic reticulum</location>
    </subcellularLocation>
</comment>
<evidence type="ECO:0000256" key="16">
    <source>
        <dbReference type="RuleBase" id="RU365083"/>
    </source>
</evidence>
<organism evidence="18 19">
    <name type="scientific">Salarias fasciatus</name>
    <name type="common">Jewelled blenny</name>
    <name type="synonym">Blennius fasciatus</name>
    <dbReference type="NCBI Taxonomy" id="181472"/>
    <lineage>
        <taxon>Eukaryota</taxon>
        <taxon>Metazoa</taxon>
        <taxon>Chordata</taxon>
        <taxon>Craniata</taxon>
        <taxon>Vertebrata</taxon>
        <taxon>Euteleostomi</taxon>
        <taxon>Actinopterygii</taxon>
        <taxon>Neopterygii</taxon>
        <taxon>Teleostei</taxon>
        <taxon>Neoteleostei</taxon>
        <taxon>Acanthomorphata</taxon>
        <taxon>Ovalentaria</taxon>
        <taxon>Blenniimorphae</taxon>
        <taxon>Blenniiformes</taxon>
        <taxon>Blennioidei</taxon>
        <taxon>Blenniidae</taxon>
        <taxon>Salariinae</taxon>
        <taxon>Salarias</taxon>
    </lineage>
</organism>
<dbReference type="GO" id="GO:0035269">
    <property type="term" value="P:protein O-linked glycosylation via mannose"/>
    <property type="evidence" value="ECO:0007669"/>
    <property type="project" value="TreeGrafter"/>
</dbReference>
<dbReference type="InterPro" id="IPR001173">
    <property type="entry name" value="Glyco_trans_2-like"/>
</dbReference>
<evidence type="ECO:0000256" key="5">
    <source>
        <dbReference type="ARBA" id="ARBA00004240"/>
    </source>
</evidence>
<dbReference type="GO" id="GO:0005789">
    <property type="term" value="C:endoplasmic reticulum membrane"/>
    <property type="evidence" value="ECO:0007669"/>
    <property type="project" value="TreeGrafter"/>
</dbReference>
<evidence type="ECO:0000313" key="18">
    <source>
        <dbReference type="Ensembl" id="ENSSFAP00005047793.1"/>
    </source>
</evidence>
<evidence type="ECO:0000256" key="10">
    <source>
        <dbReference type="ARBA" id="ARBA00022676"/>
    </source>
</evidence>
<comment type="subunit">
    <text evidence="16">Component of the dolichol-phosphate mannose (DPM) synthase complex.</text>
</comment>
<comment type="cofactor">
    <cofactor evidence="3">
        <name>Mg(2+)</name>
        <dbReference type="ChEBI" id="CHEBI:18420"/>
    </cofactor>
</comment>
<gene>
    <name evidence="18" type="primary">dpm1</name>
</gene>
<evidence type="ECO:0000256" key="2">
    <source>
        <dbReference type="ARBA" id="ARBA00001936"/>
    </source>
</evidence>
<dbReference type="SUPFAM" id="SSF53448">
    <property type="entry name" value="Nucleotide-diphospho-sugar transferases"/>
    <property type="match status" value="1"/>
</dbReference>